<dbReference type="EMBL" id="JAOYFB010000002">
    <property type="protein sequence ID" value="KAK4008418.1"/>
    <property type="molecule type" value="Genomic_DNA"/>
</dbReference>
<evidence type="ECO:0000313" key="1">
    <source>
        <dbReference type="EMBL" id="KAK4008418.1"/>
    </source>
</evidence>
<proteinExistence type="predicted"/>
<evidence type="ECO:0000313" key="2">
    <source>
        <dbReference type="Proteomes" id="UP001234178"/>
    </source>
</evidence>
<protein>
    <submittedName>
        <fullName evidence="1">Uncharacterized protein</fullName>
    </submittedName>
</protein>
<dbReference type="Proteomes" id="UP001234178">
    <property type="component" value="Unassembled WGS sequence"/>
</dbReference>
<accession>A0ABQ9Z695</accession>
<organism evidence="1 2">
    <name type="scientific">Daphnia magna</name>
    <dbReference type="NCBI Taxonomy" id="35525"/>
    <lineage>
        <taxon>Eukaryota</taxon>
        <taxon>Metazoa</taxon>
        <taxon>Ecdysozoa</taxon>
        <taxon>Arthropoda</taxon>
        <taxon>Crustacea</taxon>
        <taxon>Branchiopoda</taxon>
        <taxon>Diplostraca</taxon>
        <taxon>Cladocera</taxon>
        <taxon>Anomopoda</taxon>
        <taxon>Daphniidae</taxon>
        <taxon>Daphnia</taxon>
    </lineage>
</organism>
<sequence length="85" mass="9221">MTSVYCNMASGSTSLLEADLRLSTIIQQLSTLEHSFQASVVIIKVSMVATDKDYTSVLTHYTGLSFVLQLASSYCALHPAKAFDV</sequence>
<comment type="caution">
    <text evidence="1">The sequence shown here is derived from an EMBL/GenBank/DDBJ whole genome shotgun (WGS) entry which is preliminary data.</text>
</comment>
<keyword evidence="2" id="KW-1185">Reference proteome</keyword>
<name>A0ABQ9Z695_9CRUS</name>
<gene>
    <name evidence="1" type="ORF">OUZ56_013558</name>
</gene>
<reference evidence="1 2" key="1">
    <citation type="journal article" date="2023" name="Nucleic Acids Res.">
        <title>The hologenome of Daphnia magna reveals possible DNA methylation and microbiome-mediated evolution of the host genome.</title>
        <authorList>
            <person name="Chaturvedi A."/>
            <person name="Li X."/>
            <person name="Dhandapani V."/>
            <person name="Marshall H."/>
            <person name="Kissane S."/>
            <person name="Cuenca-Cambronero M."/>
            <person name="Asole G."/>
            <person name="Calvet F."/>
            <person name="Ruiz-Romero M."/>
            <person name="Marangio P."/>
            <person name="Guigo R."/>
            <person name="Rago D."/>
            <person name="Mirbahai L."/>
            <person name="Eastwood N."/>
            <person name="Colbourne J.K."/>
            <person name="Zhou J."/>
            <person name="Mallon E."/>
            <person name="Orsini L."/>
        </authorList>
    </citation>
    <scope>NUCLEOTIDE SEQUENCE [LARGE SCALE GENOMIC DNA]</scope>
    <source>
        <strain evidence="1">LRV0_1</strain>
    </source>
</reference>